<dbReference type="InterPro" id="IPR036075">
    <property type="entry name" value="ARMT-1-like_metal-bd_sf"/>
</dbReference>
<evidence type="ECO:0000256" key="9">
    <source>
        <dbReference type="ARBA" id="ARBA00048809"/>
    </source>
</evidence>
<dbReference type="InParanoid" id="A0A6P8HC93"/>
<sequence>MSSERPEPLSGKDEGSYAYLTIRDRMPTILTKVIDCIHRKATEYTRENKQEHAQDARDIVGRLSKLNYEMKTNKKLSMVEDTKNDAHLWNEFLKNATSLVDGSKISWFSGAWLTCECFMYRKIYEALALSKLHQDFDPFREQKQASFMSQQDNIASLANILVASLDAFSESSISKTQELHFEMFLQFSLWGNKCDLSISGGEVVAENAGLSLKLEDLRKHILVNNTSRIWQTLQDQSNQRIDFILDNAGFELFTDLCLAETLLNLNKAQVIFLHLKDFPWFVSDTTQEDFFWTLKKLKESDVESLSKLGHRWEERIQNGSFVLKKHFYWTLCHDFSQMKSTASELYDELAKSKLLLFKGDLSYRKLVGDRKWPHTMPFAEALWGFYPAPLCALRTIKAEVVVGLEEGKDDAVEAVDKDWMITGTYAVIEFHQ</sequence>
<dbReference type="FunCoup" id="A0A6P8HC93">
    <property type="interactions" value="1766"/>
</dbReference>
<keyword evidence="6 10" id="KW-0378">Hydrolase</keyword>
<evidence type="ECO:0000313" key="12">
    <source>
        <dbReference type="Proteomes" id="UP000515163"/>
    </source>
</evidence>
<dbReference type="GO" id="GO:0016462">
    <property type="term" value="F:pyrophosphatase activity"/>
    <property type="evidence" value="ECO:0007669"/>
    <property type="project" value="UniProtKB-ARBA"/>
</dbReference>
<dbReference type="PANTHER" id="PTHR12260:SF6">
    <property type="entry name" value="DAMAGE-CONTROL PHOSPHATASE ARMT1"/>
    <property type="match status" value="1"/>
</dbReference>
<keyword evidence="10" id="KW-0489">Methyltransferase</keyword>
<evidence type="ECO:0000256" key="3">
    <source>
        <dbReference type="ARBA" id="ARBA00009519"/>
    </source>
</evidence>
<proteinExistence type="inferred from homology"/>
<reference evidence="13" key="1">
    <citation type="submission" date="2025-08" db="UniProtKB">
        <authorList>
            <consortium name="RefSeq"/>
        </authorList>
    </citation>
    <scope>IDENTIFICATION</scope>
    <source>
        <tissue evidence="13">Tentacle</tissue>
    </source>
</reference>
<dbReference type="GO" id="GO:0006974">
    <property type="term" value="P:DNA damage response"/>
    <property type="evidence" value="ECO:0007669"/>
    <property type="project" value="TreeGrafter"/>
</dbReference>
<comment type="function">
    <text evidence="8 10">Metal-dependent phosphatase that shows phosphatase activity against several substrates, including fructose-1-phosphate and fructose-6-phosphate. Its preference for fructose-1-phosphate, a strong glycating agent that causes DNA damage rather than a canonical yeast metabolite, suggests a damage-control function in hexose phosphate metabolism. Has also been shown to have O-methyltransferase activity that methylates glutamate residues of target proteins to form gamma-glutamyl methyl ester residues. Possibly methylates PCNA, suggesting it is involved in the DNA damage response.</text>
</comment>
<dbReference type="RefSeq" id="XP_031550130.1">
    <property type="nucleotide sequence ID" value="XM_031694270.1"/>
</dbReference>
<dbReference type="OrthoDB" id="541375at2759"/>
<dbReference type="GO" id="GO:0046872">
    <property type="term" value="F:metal ion binding"/>
    <property type="evidence" value="ECO:0007669"/>
    <property type="project" value="UniProtKB-UniRule"/>
</dbReference>
<dbReference type="GO" id="GO:0016791">
    <property type="term" value="F:phosphatase activity"/>
    <property type="evidence" value="ECO:0007669"/>
    <property type="project" value="TreeGrafter"/>
</dbReference>
<dbReference type="GO" id="GO:0032259">
    <property type="term" value="P:methylation"/>
    <property type="evidence" value="ECO:0007669"/>
    <property type="project" value="UniProtKB-KW"/>
</dbReference>
<keyword evidence="12" id="KW-1185">Reference proteome</keyword>
<dbReference type="Gene3D" id="3.40.50.10880">
    <property type="entry name" value="Uncharacterised protein PF01937, DUF89, domain 3"/>
    <property type="match status" value="1"/>
</dbReference>
<comment type="cofactor">
    <cofactor evidence="10">
        <name>Mn(2+)</name>
        <dbReference type="ChEBI" id="CHEBI:29035"/>
    </cofactor>
    <cofactor evidence="10">
        <name>Ni(2+)</name>
        <dbReference type="ChEBI" id="CHEBI:49786"/>
    </cofactor>
</comment>
<keyword evidence="5 10" id="KW-0479">Metal-binding</keyword>
<comment type="catalytic activity">
    <reaction evidence="2 10">
        <text>beta-D-fructose 1-phosphate + H2O = D-fructose + phosphate</text>
        <dbReference type="Rhea" id="RHEA:35603"/>
        <dbReference type="ChEBI" id="CHEBI:15377"/>
        <dbReference type="ChEBI" id="CHEBI:37721"/>
        <dbReference type="ChEBI" id="CHEBI:43474"/>
        <dbReference type="ChEBI" id="CHEBI:138881"/>
    </reaction>
</comment>
<feature type="domain" description="Damage-control phosphatase ARMT1-like metal-binding" evidence="11">
    <location>
        <begin position="21"/>
        <end position="411"/>
    </location>
</feature>
<evidence type="ECO:0000256" key="10">
    <source>
        <dbReference type="RuleBase" id="RU367030"/>
    </source>
</evidence>
<dbReference type="AlphaFoldDB" id="A0A6P8HC93"/>
<comment type="catalytic activity">
    <reaction evidence="1 10">
        <text>L-glutamyl-[protein] + S-adenosyl-L-methionine = [protein]-L-glutamate 5-O-methyl ester + S-adenosyl-L-homocysteine</text>
        <dbReference type="Rhea" id="RHEA:24452"/>
        <dbReference type="Rhea" id="RHEA-COMP:10208"/>
        <dbReference type="Rhea" id="RHEA-COMP:10311"/>
        <dbReference type="ChEBI" id="CHEBI:29973"/>
        <dbReference type="ChEBI" id="CHEBI:57856"/>
        <dbReference type="ChEBI" id="CHEBI:59789"/>
        <dbReference type="ChEBI" id="CHEBI:82795"/>
    </reaction>
</comment>
<evidence type="ECO:0000256" key="8">
    <source>
        <dbReference type="ARBA" id="ARBA00045980"/>
    </source>
</evidence>
<dbReference type="PANTHER" id="PTHR12260">
    <property type="entry name" value="DAMAGE-CONTROL PHOSPHATASE ARMT1"/>
    <property type="match status" value="1"/>
</dbReference>
<keyword evidence="4" id="KW-0533">Nickel</keyword>
<gene>
    <name evidence="13" type="primary">LOC116287579</name>
</gene>
<protein>
    <recommendedName>
        <fullName evidence="10">Sugar phosphate phosphatase</fullName>
        <ecNumber evidence="10">2.1.1.-</ecNumber>
        <ecNumber evidence="10">3.1.3.-</ecNumber>
    </recommendedName>
</protein>
<dbReference type="GO" id="GO:0030643">
    <property type="term" value="P:intracellular phosphate ion homeostasis"/>
    <property type="evidence" value="ECO:0007669"/>
    <property type="project" value="UniProtKB-ARBA"/>
</dbReference>
<dbReference type="Proteomes" id="UP000515163">
    <property type="component" value="Unplaced"/>
</dbReference>
<dbReference type="Gene3D" id="1.20.930.60">
    <property type="match status" value="1"/>
</dbReference>
<dbReference type="Pfam" id="PF01937">
    <property type="entry name" value="ARMT1-like_dom"/>
    <property type="match status" value="1"/>
</dbReference>
<evidence type="ECO:0000256" key="7">
    <source>
        <dbReference type="ARBA" id="ARBA00023211"/>
    </source>
</evidence>
<dbReference type="FunFam" id="3.40.50.10880:FF:000005">
    <property type="entry name" value="DUF89-domain-containing protein"/>
    <property type="match status" value="1"/>
</dbReference>
<comment type="catalytic activity">
    <reaction evidence="9 10">
        <text>beta-D-fructose 6-phosphate = dihydroxyacetone + D-glyceraldehyde 3-phosphate</text>
        <dbReference type="Rhea" id="RHEA:28002"/>
        <dbReference type="ChEBI" id="CHEBI:16016"/>
        <dbReference type="ChEBI" id="CHEBI:57634"/>
        <dbReference type="ChEBI" id="CHEBI:59776"/>
    </reaction>
</comment>
<keyword evidence="10" id="KW-0808">Transferase</keyword>
<organism evidence="12 13">
    <name type="scientific">Actinia tenebrosa</name>
    <name type="common">Australian red waratah sea anemone</name>
    <dbReference type="NCBI Taxonomy" id="6105"/>
    <lineage>
        <taxon>Eukaryota</taxon>
        <taxon>Metazoa</taxon>
        <taxon>Cnidaria</taxon>
        <taxon>Anthozoa</taxon>
        <taxon>Hexacorallia</taxon>
        <taxon>Actiniaria</taxon>
        <taxon>Actiniidae</taxon>
        <taxon>Actinia</taxon>
    </lineage>
</organism>
<comment type="domain">
    <text evidence="10">Subfamily III proteins have a conserved RTxK motif about 40-50 residues from the C-terminus; the threonine may be replaced by serine or cysteine.</text>
</comment>
<evidence type="ECO:0000256" key="4">
    <source>
        <dbReference type="ARBA" id="ARBA00022596"/>
    </source>
</evidence>
<evidence type="ECO:0000313" key="13">
    <source>
        <dbReference type="RefSeq" id="XP_031550130.1"/>
    </source>
</evidence>
<dbReference type="GeneID" id="116287579"/>
<dbReference type="KEGG" id="aten:116287579"/>
<evidence type="ECO:0000256" key="1">
    <source>
        <dbReference type="ARBA" id="ARBA00000807"/>
    </source>
</evidence>
<dbReference type="SUPFAM" id="SSF111321">
    <property type="entry name" value="AF1104-like"/>
    <property type="match status" value="1"/>
</dbReference>
<evidence type="ECO:0000256" key="6">
    <source>
        <dbReference type="ARBA" id="ARBA00022801"/>
    </source>
</evidence>
<dbReference type="InterPro" id="IPR039763">
    <property type="entry name" value="ARMT1"/>
</dbReference>
<evidence type="ECO:0000259" key="11">
    <source>
        <dbReference type="Pfam" id="PF01937"/>
    </source>
</evidence>
<comment type="similarity">
    <text evidence="3 10">Belongs to the damage-control phosphatase family. Sugar phosphate phosphatase III subfamily.</text>
</comment>
<evidence type="ECO:0000256" key="2">
    <source>
        <dbReference type="ARBA" id="ARBA00001326"/>
    </source>
</evidence>
<dbReference type="EC" id="2.1.1.-" evidence="10"/>
<accession>A0A6P8HC93</accession>
<name>A0A6P8HC93_ACTTE</name>
<dbReference type="GO" id="GO:0005634">
    <property type="term" value="C:nucleus"/>
    <property type="evidence" value="ECO:0007669"/>
    <property type="project" value="TreeGrafter"/>
</dbReference>
<evidence type="ECO:0000256" key="5">
    <source>
        <dbReference type="ARBA" id="ARBA00022723"/>
    </source>
</evidence>
<dbReference type="EC" id="3.1.3.-" evidence="10"/>
<dbReference type="GO" id="GO:0051998">
    <property type="term" value="F:protein carboxyl O-methyltransferase activity"/>
    <property type="evidence" value="ECO:0007669"/>
    <property type="project" value="UniProtKB-UniRule"/>
</dbReference>
<dbReference type="InterPro" id="IPR002791">
    <property type="entry name" value="ARMT1-like_metal-bd"/>
</dbReference>
<keyword evidence="7 10" id="KW-0464">Manganese</keyword>